<gene>
    <name evidence="1" type="ORF">AVEN_77020_1</name>
</gene>
<dbReference type="EMBL" id="BGPR01012072">
    <property type="protein sequence ID" value="GBN54370.1"/>
    <property type="molecule type" value="Genomic_DNA"/>
</dbReference>
<keyword evidence="2" id="KW-1185">Reference proteome</keyword>
<evidence type="ECO:0000313" key="2">
    <source>
        <dbReference type="Proteomes" id="UP000499080"/>
    </source>
</evidence>
<organism evidence="1 2">
    <name type="scientific">Araneus ventricosus</name>
    <name type="common">Orbweaver spider</name>
    <name type="synonym">Epeira ventricosa</name>
    <dbReference type="NCBI Taxonomy" id="182803"/>
    <lineage>
        <taxon>Eukaryota</taxon>
        <taxon>Metazoa</taxon>
        <taxon>Ecdysozoa</taxon>
        <taxon>Arthropoda</taxon>
        <taxon>Chelicerata</taxon>
        <taxon>Arachnida</taxon>
        <taxon>Araneae</taxon>
        <taxon>Araneomorphae</taxon>
        <taxon>Entelegynae</taxon>
        <taxon>Araneoidea</taxon>
        <taxon>Araneidae</taxon>
        <taxon>Araneus</taxon>
    </lineage>
</organism>
<reference evidence="1 2" key="1">
    <citation type="journal article" date="2019" name="Sci. Rep.">
        <title>Orb-weaving spider Araneus ventricosus genome elucidates the spidroin gene catalogue.</title>
        <authorList>
            <person name="Kono N."/>
            <person name="Nakamura H."/>
            <person name="Ohtoshi R."/>
            <person name="Moran D.A.P."/>
            <person name="Shinohara A."/>
            <person name="Yoshida Y."/>
            <person name="Fujiwara M."/>
            <person name="Mori M."/>
            <person name="Tomita M."/>
            <person name="Arakawa K."/>
        </authorList>
    </citation>
    <scope>NUCLEOTIDE SEQUENCE [LARGE SCALE GENOMIC DNA]</scope>
</reference>
<evidence type="ECO:0000313" key="1">
    <source>
        <dbReference type="EMBL" id="GBN54370.1"/>
    </source>
</evidence>
<dbReference type="Proteomes" id="UP000499080">
    <property type="component" value="Unassembled WGS sequence"/>
</dbReference>
<protein>
    <submittedName>
        <fullName evidence="1">Uncharacterized protein</fullName>
    </submittedName>
</protein>
<comment type="caution">
    <text evidence="1">The sequence shown here is derived from an EMBL/GenBank/DDBJ whole genome shotgun (WGS) entry which is preliminary data.</text>
</comment>
<accession>A0A4Y2PUX5</accession>
<name>A0A4Y2PUX5_ARAVE</name>
<sequence length="105" mass="12316">MQRPFYGIRPIIGDGLEEQPLPLLYPTRKHLEINIKSFTEAGALLVQLLFKIELVERRKILAILNSYEYLALNKRSIPFFRILSPEHKSWETIENSFILSYLIKA</sequence>
<proteinExistence type="predicted"/>
<dbReference type="AlphaFoldDB" id="A0A4Y2PUX5"/>